<dbReference type="Proteomes" id="UP000177811">
    <property type="component" value="Unassembled WGS sequence"/>
</dbReference>
<dbReference type="InterPro" id="IPR001482">
    <property type="entry name" value="T2SS/T4SS_dom"/>
</dbReference>
<evidence type="ECO:0000256" key="1">
    <source>
        <dbReference type="ARBA" id="ARBA00006611"/>
    </source>
</evidence>
<dbReference type="EMBL" id="MHQL01000016">
    <property type="protein sequence ID" value="OHA03391.1"/>
    <property type="molecule type" value="Genomic_DNA"/>
</dbReference>
<dbReference type="CDD" id="cd01131">
    <property type="entry name" value="PilT"/>
    <property type="match status" value="1"/>
</dbReference>
<dbReference type="Pfam" id="PF00437">
    <property type="entry name" value="T2SSE"/>
    <property type="match status" value="1"/>
</dbReference>
<gene>
    <name evidence="3" type="ORF">A3C16_05695</name>
</gene>
<organism evidence="3 4">
    <name type="scientific">Candidatus Sungbacteria bacterium RIFCSPHIGHO2_02_FULL_51_29</name>
    <dbReference type="NCBI Taxonomy" id="1802273"/>
    <lineage>
        <taxon>Bacteria</taxon>
        <taxon>Candidatus Sungiibacteriota</taxon>
    </lineage>
</organism>
<dbReference type="NCBIfam" id="TIGR01420">
    <property type="entry name" value="pilT_fam"/>
    <property type="match status" value="1"/>
</dbReference>
<evidence type="ECO:0000259" key="2">
    <source>
        <dbReference type="Pfam" id="PF00437"/>
    </source>
</evidence>
<feature type="domain" description="Bacterial type II secretion system protein E" evidence="2">
    <location>
        <begin position="9"/>
        <end position="276"/>
    </location>
</feature>
<accession>A0A1G2KY50</accession>
<proteinExistence type="inferred from homology"/>
<dbReference type="Gene3D" id="3.40.50.300">
    <property type="entry name" value="P-loop containing nucleotide triphosphate hydrolases"/>
    <property type="match status" value="1"/>
</dbReference>
<name>A0A1G2KY50_9BACT</name>
<dbReference type="SUPFAM" id="SSF52540">
    <property type="entry name" value="P-loop containing nucleoside triphosphate hydrolases"/>
    <property type="match status" value="1"/>
</dbReference>
<dbReference type="Gene3D" id="3.30.450.90">
    <property type="match status" value="1"/>
</dbReference>
<comment type="caution">
    <text evidence="3">The sequence shown here is derived from an EMBL/GenBank/DDBJ whole genome shotgun (WGS) entry which is preliminary data.</text>
</comment>
<dbReference type="InterPro" id="IPR006321">
    <property type="entry name" value="PilT/PilU"/>
</dbReference>
<sequence length="356" mass="40089">MNYQQEFSELIDTVLKQNASDLHFSVGRHPTIRIDGGLLELAKKDILTPESTREFLSLMINDAQKKIFSERRELDFSYAYHDTARFRVNTFVQKGYISIAMRLIPTRIKSFEELALPNILADFCTRPQGFFLVVGPTGHGKTTTLAAMIDYINHTRNDHIITIEDPIEYMFASDRAMVDQREVGVDTESFPVALRSIFREDVDVLMIGEMRDPVTIAAAVTAAETGHLVFSSLHTNNAAQTIDRILDTFPPEQQGQIRSQLASTLIGILSQRLLPRIEGGLVPAAEVMVADSAIRNLIRENKVHEIDLVIETSTAEGMISFNRSLTDLIRRGEITLETAINYSLNPSELQLLLKRR</sequence>
<dbReference type="GO" id="GO:0005524">
    <property type="term" value="F:ATP binding"/>
    <property type="evidence" value="ECO:0007669"/>
    <property type="project" value="InterPro"/>
</dbReference>
<dbReference type="GO" id="GO:0016887">
    <property type="term" value="F:ATP hydrolysis activity"/>
    <property type="evidence" value="ECO:0007669"/>
    <property type="project" value="InterPro"/>
</dbReference>
<reference evidence="3 4" key="1">
    <citation type="journal article" date="2016" name="Nat. Commun.">
        <title>Thousands of microbial genomes shed light on interconnected biogeochemical processes in an aquifer system.</title>
        <authorList>
            <person name="Anantharaman K."/>
            <person name="Brown C.T."/>
            <person name="Hug L.A."/>
            <person name="Sharon I."/>
            <person name="Castelle C.J."/>
            <person name="Probst A.J."/>
            <person name="Thomas B.C."/>
            <person name="Singh A."/>
            <person name="Wilkins M.J."/>
            <person name="Karaoz U."/>
            <person name="Brodie E.L."/>
            <person name="Williams K.H."/>
            <person name="Hubbard S.S."/>
            <person name="Banfield J.F."/>
        </authorList>
    </citation>
    <scope>NUCLEOTIDE SEQUENCE [LARGE SCALE GENOMIC DNA]</scope>
</reference>
<dbReference type="AlphaFoldDB" id="A0A1G2KY50"/>
<dbReference type="InterPro" id="IPR050921">
    <property type="entry name" value="T4SS_GSP_E_ATPase"/>
</dbReference>
<comment type="similarity">
    <text evidence="1">Belongs to the GSP E family.</text>
</comment>
<dbReference type="InterPro" id="IPR027417">
    <property type="entry name" value="P-loop_NTPase"/>
</dbReference>
<evidence type="ECO:0000313" key="4">
    <source>
        <dbReference type="Proteomes" id="UP000177811"/>
    </source>
</evidence>
<protein>
    <submittedName>
        <fullName evidence="3">Type IV pili twitching motility protein PilT</fullName>
    </submittedName>
</protein>
<dbReference type="PANTHER" id="PTHR30486">
    <property type="entry name" value="TWITCHING MOTILITY PROTEIN PILT"/>
    <property type="match status" value="1"/>
</dbReference>
<evidence type="ECO:0000313" key="3">
    <source>
        <dbReference type="EMBL" id="OHA03391.1"/>
    </source>
</evidence>